<feature type="domain" description="Rab3GAP regulatory subunit C-terminal" evidence="7">
    <location>
        <begin position="578"/>
        <end position="618"/>
    </location>
</feature>
<dbReference type="GO" id="GO:0005085">
    <property type="term" value="F:guanyl-nucleotide exchange factor activity"/>
    <property type="evidence" value="ECO:0007669"/>
    <property type="project" value="Ensembl"/>
</dbReference>
<gene>
    <name evidence="8" type="primary">RAB3GAP2</name>
</gene>
<dbReference type="AlphaFoldDB" id="A0A2K6F9Q7"/>
<dbReference type="Ensembl" id="ENSPCOT00000021305.1">
    <property type="protein sequence ID" value="ENSPCOP00000010724.1"/>
    <property type="gene ID" value="ENSPCOG00000016844.1"/>
</dbReference>
<evidence type="ECO:0000256" key="4">
    <source>
        <dbReference type="ARBA" id="ARBA00022490"/>
    </source>
</evidence>
<dbReference type="OMA" id="SWCGELE"/>
<evidence type="ECO:0000259" key="6">
    <source>
        <dbReference type="Pfam" id="PF14655"/>
    </source>
</evidence>
<name>A0A2K6F9Q7_PROCO</name>
<feature type="region of interest" description="Disordered" evidence="5">
    <location>
        <begin position="32"/>
        <end position="69"/>
    </location>
</feature>
<accession>A0A2K6F9Q7</accession>
<dbReference type="GO" id="GO:0005886">
    <property type="term" value="C:plasma membrane"/>
    <property type="evidence" value="ECO:0007669"/>
    <property type="project" value="Ensembl"/>
</dbReference>
<dbReference type="Pfam" id="PF14656">
    <property type="entry name" value="RAB3GAP2_C"/>
    <property type="match status" value="2"/>
</dbReference>
<feature type="domain" description="Rab3-GAP regulatory subunit N-terminal" evidence="6">
    <location>
        <begin position="74"/>
        <end position="313"/>
    </location>
</feature>
<proteinExistence type="inferred from homology"/>
<keyword evidence="4" id="KW-0963">Cytoplasm</keyword>
<evidence type="ECO:0000313" key="8">
    <source>
        <dbReference type="Ensembl" id="ENSPCOP00000010724.1"/>
    </source>
</evidence>
<dbReference type="PANTHER" id="PTHR12472:SF0">
    <property type="entry name" value="RAB3 GTPASE-ACTIVATING PROTEIN NON-CATALYTIC SUBUNIT"/>
    <property type="match status" value="1"/>
</dbReference>
<dbReference type="InterPro" id="IPR029257">
    <property type="entry name" value="RAB3GAP2_C"/>
</dbReference>
<dbReference type="GO" id="GO:2000786">
    <property type="term" value="P:positive regulation of autophagosome assembly"/>
    <property type="evidence" value="ECO:0007669"/>
    <property type="project" value="Ensembl"/>
</dbReference>
<comment type="similarity">
    <text evidence="2">Belongs to the Rab3-GAP regulatory subunit family.</text>
</comment>
<dbReference type="GO" id="GO:1903373">
    <property type="term" value="P:positive regulation of endoplasmic reticulum tubular network organization"/>
    <property type="evidence" value="ECO:0007669"/>
    <property type="project" value="Ensembl"/>
</dbReference>
<evidence type="ECO:0000256" key="5">
    <source>
        <dbReference type="SAM" id="MobiDB-lite"/>
    </source>
</evidence>
<dbReference type="InterPro" id="IPR026059">
    <property type="entry name" value="Rab3GAP2"/>
</dbReference>
<evidence type="ECO:0000256" key="1">
    <source>
        <dbReference type="ARBA" id="ARBA00004496"/>
    </source>
</evidence>
<dbReference type="Proteomes" id="UP000233160">
    <property type="component" value="Unassembled WGS sequence"/>
</dbReference>
<feature type="domain" description="Rab3GAP regulatory subunit C-terminal" evidence="7">
    <location>
        <begin position="670"/>
        <end position="1099"/>
    </location>
</feature>
<dbReference type="GO" id="GO:0032991">
    <property type="term" value="C:protein-containing complex"/>
    <property type="evidence" value="ECO:0007669"/>
    <property type="project" value="Ensembl"/>
</dbReference>
<dbReference type="PANTHER" id="PTHR12472">
    <property type="entry name" value="RAB3-GAP REGULATORY DOMAIN"/>
    <property type="match status" value="1"/>
</dbReference>
<dbReference type="GO" id="GO:0005829">
    <property type="term" value="C:cytosol"/>
    <property type="evidence" value="ECO:0007669"/>
    <property type="project" value="Ensembl"/>
</dbReference>
<dbReference type="GeneTree" id="ENSGT00390000005794"/>
<dbReference type="GO" id="GO:0031267">
    <property type="term" value="F:small GTPase binding"/>
    <property type="evidence" value="ECO:0007669"/>
    <property type="project" value="Ensembl"/>
</dbReference>
<dbReference type="GO" id="GO:0097051">
    <property type="term" value="P:establishment of protein localization to endoplasmic reticulum membrane"/>
    <property type="evidence" value="ECO:0007669"/>
    <property type="project" value="Ensembl"/>
</dbReference>
<sequence>MACSIVQFCYFQDLQAARDFLFPHLREEIPSGAVRRDPGKSTNWEDDGWGAWEETEPQEPEEEGNTCKTQKTSWLQDCVLSLSPTNDLMVIAREQKAVFLVPKWKYSDKGKEEMQFAVGWSGSLNVEEGECVTSALCIPLASQKRSSTGRPDWTCIVVGFTSGYVRFYTENGVLLLAQLLNEDTVLQLKCRTYEIPRHPGVTEQNEELSILYPAAIVTIDGFSLFQSLRACRNQVAKAAASGNENIQPPPLAYKKWGLQDIDTIIDHASVGIMTLSPFDQMKTASNIGGFNAAIKNSPPAMSQYITVGSNPFTVTSLFLCLQGYRDAQIGWIQIVEDLHERVPEKVDFSPFGNTQGPSRVAQFLVIYAPRRGILEVWSTQQGPRVGAFNVGKHCRLLYPGYKIMGLNNVTSQSWQPQTYQICLVDPVSGSVKTVNVPFHLALSDKKSERAKDMHLVKKLAALLKTKSPNLDLVETEIKELILDIKYPATKKQALESILASKRLPFSCLRNITQTLMDTLKNQGNKVTVSLQILNSDYRKLLTAYDTIIFFFWKCLHGESSTEDMCHTLESAGLSPQLLLSLLLSVWLSKEKDILDKPQSVCCLHTMLSLLSKMKGRVLVPVKMRHSQDFNYCPWKHSLEMLIVHCIGSHWQILLCVCCKFSFPSCLQTVGGIADSVAKWIFKQDFSPEILKLANKQRDVENPDQPKEGINRGFLEVSEVEMDLGAIPDLLHLTYEQFPCSLELDVLHAHCCWEYVVQWNKDPEEARFFVRSIEHLKHILNAHIQNGKSYLHPRKKRFAATHLDSMVGKAPKDRLCRRDVGMSDTAVTSFLGSCLDLLQTLMEADVSRDEMQVPVLDTEDAWLSVEGPISIVELALEQKHIHYPLVEHHSILCSILYAVMRFSLKSVKPLSLFDSKGKNAFFKDLTSIQLLPSGEMDPNFISARQQFLLKVVSAAVQAQHSIRKDKDPPEEATTAPFGKDQDWPVLAVDLAHHLQVSEDVIRRHYVGELYNYGVDHLAEEAILQVHDKEVLASQLLVLTGQRLAHALLHTQTKEGMELLARLSPTLCTWLKAMDPQDLQNTEVPIATTAKLVNKVIELLPEKHGQYTLALHLIEAVEAISIPPL</sequence>
<evidence type="ECO:0000313" key="9">
    <source>
        <dbReference type="Proteomes" id="UP000233160"/>
    </source>
</evidence>
<organism evidence="8 9">
    <name type="scientific">Propithecus coquereli</name>
    <name type="common">Coquerel's sifaka</name>
    <name type="synonym">Propithecus verreauxi coquereli</name>
    <dbReference type="NCBI Taxonomy" id="379532"/>
    <lineage>
        <taxon>Eukaryota</taxon>
        <taxon>Metazoa</taxon>
        <taxon>Chordata</taxon>
        <taxon>Craniata</taxon>
        <taxon>Vertebrata</taxon>
        <taxon>Euteleostomi</taxon>
        <taxon>Mammalia</taxon>
        <taxon>Eutheria</taxon>
        <taxon>Euarchontoglires</taxon>
        <taxon>Primates</taxon>
        <taxon>Strepsirrhini</taxon>
        <taxon>Lemuriformes</taxon>
        <taxon>Indriidae</taxon>
        <taxon>Propithecus</taxon>
    </lineage>
</organism>
<dbReference type="STRING" id="379532.ENSPCOP00000010724"/>
<reference evidence="8" key="1">
    <citation type="submission" date="2025-08" db="UniProtKB">
        <authorList>
            <consortium name="Ensembl"/>
        </authorList>
    </citation>
    <scope>IDENTIFICATION</scope>
</reference>
<dbReference type="InterPro" id="IPR032839">
    <property type="entry name" value="RAB3GAP_N"/>
</dbReference>
<reference evidence="8" key="2">
    <citation type="submission" date="2025-09" db="UniProtKB">
        <authorList>
            <consortium name="Ensembl"/>
        </authorList>
    </citation>
    <scope>IDENTIFICATION</scope>
</reference>
<evidence type="ECO:0000259" key="7">
    <source>
        <dbReference type="Pfam" id="PF14656"/>
    </source>
</evidence>
<evidence type="ECO:0000256" key="2">
    <source>
        <dbReference type="ARBA" id="ARBA00008153"/>
    </source>
</evidence>
<dbReference type="Pfam" id="PF14655">
    <property type="entry name" value="RAB3GAP2_N"/>
    <property type="match status" value="2"/>
</dbReference>
<feature type="compositionally biased region" description="Acidic residues" evidence="5">
    <location>
        <begin position="44"/>
        <end position="64"/>
    </location>
</feature>
<protein>
    <submittedName>
        <fullName evidence="8">RAB3 GTPase activating non-catalytic protein subunit 2</fullName>
    </submittedName>
</protein>
<dbReference type="GO" id="GO:0005096">
    <property type="term" value="F:GTPase activator activity"/>
    <property type="evidence" value="ECO:0007669"/>
    <property type="project" value="UniProtKB-KW"/>
</dbReference>
<evidence type="ECO:0000256" key="3">
    <source>
        <dbReference type="ARBA" id="ARBA00022468"/>
    </source>
</evidence>
<keyword evidence="9" id="KW-1185">Reference proteome</keyword>
<keyword evidence="3" id="KW-0343">GTPase activation</keyword>
<comment type="subcellular location">
    <subcellularLocation>
        <location evidence="1">Cytoplasm</location>
    </subcellularLocation>
</comment>
<feature type="domain" description="Rab3-GAP regulatory subunit N-terminal" evidence="6">
    <location>
        <begin position="322"/>
        <end position="397"/>
    </location>
</feature>